<sequence length="339" mass="35741">MNFKEVMDAARGNMGPYCKVCPVCDGRACKNQMPGPGAKGVGDNAVRNYQKWQEIRVNMDTIHENGPVDTSLELFGKTFKYPFFAGPVGAMTLHYGDKYDDLTYNNILVDACAKGGIAAFTGDGTNEKVMIGATAAIKAAGGAGIPTVKPWNLETIKEKMKMVKESGAFAVAMDIDGAGLPFLKNLMPPAGSKTVEELHEVAEMAGVPFIVKGIMTRQGALKAVEAGASAIIVSNHGGRVLDQCPATAEVLEDIVKAVDGKAKIIVDGGIRSGVDVFKALAMGADAVLIARPFVTAVYGGAGEGVQAYIDKIGAELEDTMTMCGAANLKEITRDMVWRA</sequence>
<protein>
    <recommendedName>
        <fullName evidence="6">L-lactate oxidase</fullName>
    </recommendedName>
</protein>
<organism evidence="11 12">
    <name type="scientific">Hominiventricola filiformis</name>
    <dbReference type="NCBI Taxonomy" id="2885352"/>
    <lineage>
        <taxon>Bacteria</taxon>
        <taxon>Bacillati</taxon>
        <taxon>Bacillota</taxon>
        <taxon>Clostridia</taxon>
        <taxon>Lachnospirales</taxon>
        <taxon>Lachnospiraceae</taxon>
        <taxon>Hominiventricola</taxon>
    </lineage>
</organism>
<dbReference type="AlphaFoldDB" id="A0AAE3DCE1"/>
<evidence type="ECO:0000313" key="12">
    <source>
        <dbReference type="Proteomes" id="UP001198220"/>
    </source>
</evidence>
<evidence type="ECO:0000256" key="3">
    <source>
        <dbReference type="ARBA" id="ARBA00022643"/>
    </source>
</evidence>
<evidence type="ECO:0000256" key="5">
    <source>
        <dbReference type="ARBA" id="ARBA00024042"/>
    </source>
</evidence>
<feature type="binding site" evidence="9">
    <location>
        <begin position="267"/>
        <end position="271"/>
    </location>
    <ligand>
        <name>FMN</name>
        <dbReference type="ChEBI" id="CHEBI:58210"/>
    </ligand>
</feature>
<dbReference type="Gene3D" id="3.20.20.70">
    <property type="entry name" value="Aldolase class I"/>
    <property type="match status" value="1"/>
</dbReference>
<dbReference type="EMBL" id="JAJEPS010000016">
    <property type="protein sequence ID" value="MCC2127190.1"/>
    <property type="molecule type" value="Genomic_DNA"/>
</dbReference>
<evidence type="ECO:0000256" key="6">
    <source>
        <dbReference type="ARBA" id="ARBA00029513"/>
    </source>
</evidence>
<dbReference type="InterPro" id="IPR000262">
    <property type="entry name" value="FMN-dep_DH"/>
</dbReference>
<dbReference type="CDD" id="cd02809">
    <property type="entry name" value="alpha_hydroxyacid_oxid_FMN"/>
    <property type="match status" value="1"/>
</dbReference>
<comment type="caution">
    <text evidence="11">The sequence shown here is derived from an EMBL/GenBank/DDBJ whole genome shotgun (WGS) entry which is preliminary data.</text>
</comment>
<feature type="active site" description="Proton acceptor" evidence="8">
    <location>
        <position position="236"/>
    </location>
</feature>
<feature type="binding site" evidence="9">
    <location>
        <position position="236"/>
    </location>
    <ligand>
        <name>FMN</name>
        <dbReference type="ChEBI" id="CHEBI:58210"/>
    </ligand>
</feature>
<comment type="catalytic activity">
    <reaction evidence="7">
        <text>(S)-lactate + O2 = pyruvate + H2O2</text>
        <dbReference type="Rhea" id="RHEA:55868"/>
        <dbReference type="ChEBI" id="CHEBI:15361"/>
        <dbReference type="ChEBI" id="CHEBI:15379"/>
        <dbReference type="ChEBI" id="CHEBI:16240"/>
        <dbReference type="ChEBI" id="CHEBI:16651"/>
    </reaction>
    <physiologicalReaction direction="left-to-right" evidence="7">
        <dbReference type="Rhea" id="RHEA:55869"/>
    </physiologicalReaction>
</comment>
<reference evidence="11 12" key="1">
    <citation type="submission" date="2021-10" db="EMBL/GenBank/DDBJ databases">
        <title>Anaerobic single-cell dispensing facilitates the cultivation of human gut bacteria.</title>
        <authorList>
            <person name="Afrizal A."/>
        </authorList>
    </citation>
    <scope>NUCLEOTIDE SEQUENCE [LARGE SCALE GENOMIC DNA]</scope>
    <source>
        <strain evidence="11 12">CLA-AA-H276</strain>
    </source>
</reference>
<dbReference type="Proteomes" id="UP001198220">
    <property type="component" value="Unassembled WGS sequence"/>
</dbReference>
<dbReference type="PANTHER" id="PTHR10578">
    <property type="entry name" value="S -2-HYDROXY-ACID OXIDASE-RELATED"/>
    <property type="match status" value="1"/>
</dbReference>
<evidence type="ECO:0000256" key="7">
    <source>
        <dbReference type="ARBA" id="ARBA00048754"/>
    </source>
</evidence>
<feature type="binding site" evidence="9">
    <location>
        <position position="212"/>
    </location>
    <ligand>
        <name>FMN</name>
        <dbReference type="ChEBI" id="CHEBI:58210"/>
    </ligand>
</feature>
<evidence type="ECO:0000256" key="8">
    <source>
        <dbReference type="PIRSR" id="PIRSR000138-1"/>
    </source>
</evidence>
<dbReference type="PANTHER" id="PTHR10578:SF107">
    <property type="entry name" value="2-HYDROXYACID OXIDASE 1"/>
    <property type="match status" value="1"/>
</dbReference>
<dbReference type="SUPFAM" id="SSF51395">
    <property type="entry name" value="FMN-linked oxidoreductases"/>
    <property type="match status" value="1"/>
</dbReference>
<feature type="binding site" evidence="9">
    <location>
        <position position="239"/>
    </location>
    <ligand>
        <name>glyoxylate</name>
        <dbReference type="ChEBI" id="CHEBI:36655"/>
    </ligand>
</feature>
<comment type="cofactor">
    <cofactor evidence="1">
        <name>FMN</name>
        <dbReference type="ChEBI" id="CHEBI:58210"/>
    </cofactor>
</comment>
<dbReference type="InterPro" id="IPR012133">
    <property type="entry name" value="Alpha-hydoxy_acid_DH_FMN"/>
</dbReference>
<dbReference type="GO" id="GO:0010181">
    <property type="term" value="F:FMN binding"/>
    <property type="evidence" value="ECO:0007669"/>
    <property type="project" value="InterPro"/>
</dbReference>
<dbReference type="InterPro" id="IPR013785">
    <property type="entry name" value="Aldolase_TIM"/>
</dbReference>
<dbReference type="InterPro" id="IPR037396">
    <property type="entry name" value="FMN_HAD"/>
</dbReference>
<keyword evidence="3 9" id="KW-0288">FMN</keyword>
<evidence type="ECO:0000256" key="9">
    <source>
        <dbReference type="PIRSR" id="PIRSR000138-2"/>
    </source>
</evidence>
<name>A0AAE3DCE1_9FIRM</name>
<comment type="similarity">
    <text evidence="5">Belongs to the FMN-dependent alpha-hydroxy acid dehydrogenase family.</text>
</comment>
<evidence type="ECO:0000313" key="11">
    <source>
        <dbReference type="EMBL" id="MCC2127190.1"/>
    </source>
</evidence>
<accession>A0AAE3DCE1</accession>
<evidence type="ECO:0000259" key="10">
    <source>
        <dbReference type="PROSITE" id="PS51349"/>
    </source>
</evidence>
<dbReference type="Pfam" id="PF01070">
    <property type="entry name" value="FMN_dh"/>
    <property type="match status" value="2"/>
</dbReference>
<keyword evidence="12" id="KW-1185">Reference proteome</keyword>
<evidence type="ECO:0000256" key="2">
    <source>
        <dbReference type="ARBA" id="ARBA00022630"/>
    </source>
</evidence>
<proteinExistence type="inferred from homology"/>
<dbReference type="PIRSF" id="PIRSF000138">
    <property type="entry name" value="Al-hdrx_acd_dh"/>
    <property type="match status" value="1"/>
</dbReference>
<feature type="domain" description="FMN hydroxy acid dehydrogenase" evidence="10">
    <location>
        <begin position="47"/>
        <end position="339"/>
    </location>
</feature>
<keyword evidence="4" id="KW-0560">Oxidoreductase</keyword>
<dbReference type="PROSITE" id="PS51349">
    <property type="entry name" value="FMN_HYDROXY_ACID_DH_2"/>
    <property type="match status" value="1"/>
</dbReference>
<evidence type="ECO:0000256" key="1">
    <source>
        <dbReference type="ARBA" id="ARBA00001917"/>
    </source>
</evidence>
<feature type="binding site" evidence="9">
    <location>
        <position position="234"/>
    </location>
    <ligand>
        <name>FMN</name>
        <dbReference type="ChEBI" id="CHEBI:58210"/>
    </ligand>
</feature>
<dbReference type="GO" id="GO:0016491">
    <property type="term" value="F:oxidoreductase activity"/>
    <property type="evidence" value="ECO:0007669"/>
    <property type="project" value="UniProtKB-KW"/>
</dbReference>
<evidence type="ECO:0000256" key="4">
    <source>
        <dbReference type="ARBA" id="ARBA00023002"/>
    </source>
</evidence>
<keyword evidence="2 9" id="KW-0285">Flavoprotein</keyword>
<dbReference type="RefSeq" id="WP_308459900.1">
    <property type="nucleotide sequence ID" value="NZ_JAJEPS010000016.1"/>
</dbReference>
<gene>
    <name evidence="11" type="ORF">LKD36_13535</name>
</gene>